<comment type="caution">
    <text evidence="14">The sequence shown here is derived from an EMBL/GenBank/DDBJ whole genome shotgun (WGS) entry which is preliminary data.</text>
</comment>
<accession>A0A9P9A616</accession>
<feature type="compositionally biased region" description="Polar residues" evidence="13">
    <location>
        <begin position="19"/>
        <end position="32"/>
    </location>
</feature>
<evidence type="ECO:0000256" key="13">
    <source>
        <dbReference type="SAM" id="MobiDB-lite"/>
    </source>
</evidence>
<evidence type="ECO:0000256" key="8">
    <source>
        <dbReference type="ARBA" id="ARBA00038932"/>
    </source>
</evidence>
<comment type="subcellular location">
    <subcellularLocation>
        <location evidence="1">Secreted</location>
    </subcellularLocation>
</comment>
<feature type="compositionally biased region" description="Polar residues" evidence="13">
    <location>
        <begin position="343"/>
        <end position="360"/>
    </location>
</feature>
<evidence type="ECO:0000256" key="1">
    <source>
        <dbReference type="ARBA" id="ARBA00004613"/>
    </source>
</evidence>
<keyword evidence="5" id="KW-0413">Isomerase</keyword>
<feature type="region of interest" description="Disordered" evidence="13">
    <location>
        <begin position="1"/>
        <end position="32"/>
    </location>
</feature>
<proteinExistence type="inferred from homology"/>
<dbReference type="Proteomes" id="UP000758603">
    <property type="component" value="Unassembled WGS sequence"/>
</dbReference>
<evidence type="ECO:0000256" key="2">
    <source>
        <dbReference type="ARBA" id="ARBA00005851"/>
    </source>
</evidence>
<evidence type="ECO:0000256" key="4">
    <source>
        <dbReference type="ARBA" id="ARBA00022525"/>
    </source>
</evidence>
<dbReference type="PANTHER" id="PTHR11954">
    <property type="entry name" value="D-DOPACHROME DECARBOXYLASE"/>
    <property type="match status" value="1"/>
</dbReference>
<dbReference type="InterPro" id="IPR001398">
    <property type="entry name" value="Macrophage_inhib_fac"/>
</dbReference>
<dbReference type="Gene3D" id="3.30.429.10">
    <property type="entry name" value="Macrophage Migration Inhibitory Factor"/>
    <property type="match status" value="1"/>
</dbReference>
<dbReference type="GeneID" id="70138368"/>
<keyword evidence="15" id="KW-1185">Reference proteome</keyword>
<dbReference type="Pfam" id="PF01187">
    <property type="entry name" value="MIF"/>
    <property type="match status" value="1"/>
</dbReference>
<evidence type="ECO:0000313" key="15">
    <source>
        <dbReference type="Proteomes" id="UP000758603"/>
    </source>
</evidence>
<feature type="compositionally biased region" description="Polar residues" evidence="13">
    <location>
        <begin position="296"/>
        <end position="308"/>
    </location>
</feature>
<gene>
    <name evidence="14" type="ORF">BKA67DRAFT_83838</name>
</gene>
<dbReference type="PANTHER" id="PTHR11954:SF6">
    <property type="entry name" value="MACROPHAGE MIGRATION INHIBITORY FACTOR"/>
    <property type="match status" value="1"/>
</dbReference>
<organism evidence="14 15">
    <name type="scientific">Truncatella angustata</name>
    <dbReference type="NCBI Taxonomy" id="152316"/>
    <lineage>
        <taxon>Eukaryota</taxon>
        <taxon>Fungi</taxon>
        <taxon>Dikarya</taxon>
        <taxon>Ascomycota</taxon>
        <taxon>Pezizomycotina</taxon>
        <taxon>Sordariomycetes</taxon>
        <taxon>Xylariomycetidae</taxon>
        <taxon>Amphisphaeriales</taxon>
        <taxon>Sporocadaceae</taxon>
        <taxon>Truncatella</taxon>
    </lineage>
</organism>
<keyword evidence="3" id="KW-0202">Cytokine</keyword>
<evidence type="ECO:0000313" key="14">
    <source>
        <dbReference type="EMBL" id="KAH6661384.1"/>
    </source>
</evidence>
<feature type="region of interest" description="Disordered" evidence="13">
    <location>
        <begin position="67"/>
        <end position="87"/>
    </location>
</feature>
<evidence type="ECO:0000256" key="9">
    <source>
        <dbReference type="ARBA" id="ARBA00039086"/>
    </source>
</evidence>
<dbReference type="GO" id="GO:0005576">
    <property type="term" value="C:extracellular region"/>
    <property type="evidence" value="ECO:0007669"/>
    <property type="project" value="UniProtKB-SubCell"/>
</dbReference>
<dbReference type="EMBL" id="JAGPXC010000001">
    <property type="protein sequence ID" value="KAH6661384.1"/>
    <property type="molecule type" value="Genomic_DNA"/>
</dbReference>
<feature type="region of interest" description="Disordered" evidence="13">
    <location>
        <begin position="267"/>
        <end position="360"/>
    </location>
</feature>
<dbReference type="AlphaFoldDB" id="A0A9P9A616"/>
<evidence type="ECO:0000256" key="3">
    <source>
        <dbReference type="ARBA" id="ARBA00022514"/>
    </source>
</evidence>
<protein>
    <recommendedName>
        <fullName evidence="12">L-dopachrome isomerase</fullName>
        <ecNumber evidence="9">5.3.2.1</ecNumber>
        <ecNumber evidence="8">5.3.3.12</ecNumber>
    </recommendedName>
    <alternativeName>
        <fullName evidence="10">L-dopachrome tautomerase</fullName>
    </alternativeName>
    <alternativeName>
        <fullName evidence="11">Phenylpyruvate tautomerase</fullName>
    </alternativeName>
</protein>
<evidence type="ECO:0000256" key="10">
    <source>
        <dbReference type="ARBA" id="ARBA00041631"/>
    </source>
</evidence>
<dbReference type="EC" id="5.3.3.12" evidence="8"/>
<comment type="catalytic activity">
    <reaction evidence="7">
        <text>L-dopachrome = 5,6-dihydroxyindole-2-carboxylate</text>
        <dbReference type="Rhea" id="RHEA:13041"/>
        <dbReference type="ChEBI" id="CHEBI:16875"/>
        <dbReference type="ChEBI" id="CHEBI:57509"/>
        <dbReference type="EC" id="5.3.3.12"/>
    </reaction>
</comment>
<name>A0A9P9A616_9PEZI</name>
<dbReference type="SUPFAM" id="SSF55331">
    <property type="entry name" value="Tautomerase/MIF"/>
    <property type="match status" value="1"/>
</dbReference>
<keyword evidence="4" id="KW-0964">Secreted</keyword>
<evidence type="ECO:0000256" key="5">
    <source>
        <dbReference type="ARBA" id="ARBA00023235"/>
    </source>
</evidence>
<dbReference type="GO" id="GO:0004167">
    <property type="term" value="F:dopachrome isomerase activity"/>
    <property type="evidence" value="ECO:0007669"/>
    <property type="project" value="UniProtKB-EC"/>
</dbReference>
<comment type="catalytic activity">
    <reaction evidence="6">
        <text>3-phenylpyruvate = enol-phenylpyruvate</text>
        <dbReference type="Rhea" id="RHEA:17097"/>
        <dbReference type="ChEBI" id="CHEBI:16815"/>
        <dbReference type="ChEBI" id="CHEBI:18005"/>
        <dbReference type="EC" id="5.3.2.1"/>
    </reaction>
</comment>
<feature type="compositionally biased region" description="Basic and acidic residues" evidence="13">
    <location>
        <begin position="243"/>
        <end position="253"/>
    </location>
</feature>
<sequence>MERSATPGPGVKQPHLPNKSVNSTANQNQGQDVVSSASLSFAQRKVQLSRPLKTSIVEGNNVIRDIERPPPGDIMSSRRKSQLQPGLAKKRSAYYENEFSVGREADPTKDRVRNEAIVLAELRTNVMIQDEFTFITDLSYQLSNRYQRSMSSIVINLQHGCCMMFGGSFDPAYTLTVFALPSLVQPTTNKRNAALIQSHLQESLGVAPSRGYVRFVATPEEDVACAGKTLAGEMDELERALNGHHEPGRESLKPSKNSKRLSVRVSHAITNNKSFATLRPSTPGNIRADPLPTPPASTDETPMITTAMSEHPPTPPADPPQDQKPTRTAARRKSFVTALFGGKTSSKARCPKTSSASPAL</sequence>
<dbReference type="EC" id="5.3.2.1" evidence="9"/>
<feature type="compositionally biased region" description="Polar residues" evidence="13">
    <location>
        <begin position="268"/>
        <end position="284"/>
    </location>
</feature>
<reference evidence="14" key="1">
    <citation type="journal article" date="2021" name="Nat. Commun.">
        <title>Genetic determinants of endophytism in the Arabidopsis root mycobiome.</title>
        <authorList>
            <person name="Mesny F."/>
            <person name="Miyauchi S."/>
            <person name="Thiergart T."/>
            <person name="Pickel B."/>
            <person name="Atanasova L."/>
            <person name="Karlsson M."/>
            <person name="Huettel B."/>
            <person name="Barry K.W."/>
            <person name="Haridas S."/>
            <person name="Chen C."/>
            <person name="Bauer D."/>
            <person name="Andreopoulos W."/>
            <person name="Pangilinan J."/>
            <person name="LaButti K."/>
            <person name="Riley R."/>
            <person name="Lipzen A."/>
            <person name="Clum A."/>
            <person name="Drula E."/>
            <person name="Henrissat B."/>
            <person name="Kohler A."/>
            <person name="Grigoriev I.V."/>
            <person name="Martin F.M."/>
            <person name="Hacquard S."/>
        </authorList>
    </citation>
    <scope>NUCLEOTIDE SEQUENCE</scope>
    <source>
        <strain evidence="14">MPI-SDFR-AT-0073</strain>
    </source>
</reference>
<dbReference type="GO" id="GO:0050178">
    <property type="term" value="F:phenylpyruvate tautomerase activity"/>
    <property type="evidence" value="ECO:0007669"/>
    <property type="project" value="UniProtKB-EC"/>
</dbReference>
<dbReference type="RefSeq" id="XP_045965515.1">
    <property type="nucleotide sequence ID" value="XM_046109477.1"/>
</dbReference>
<evidence type="ECO:0000256" key="6">
    <source>
        <dbReference type="ARBA" id="ARBA00036735"/>
    </source>
</evidence>
<evidence type="ECO:0000256" key="11">
    <source>
        <dbReference type="ARBA" id="ARBA00041912"/>
    </source>
</evidence>
<dbReference type="InterPro" id="IPR014347">
    <property type="entry name" value="Tautomerase/MIF_sf"/>
</dbReference>
<feature type="region of interest" description="Disordered" evidence="13">
    <location>
        <begin position="243"/>
        <end position="262"/>
    </location>
</feature>
<evidence type="ECO:0000256" key="12">
    <source>
        <dbReference type="ARBA" id="ARBA00042730"/>
    </source>
</evidence>
<comment type="similarity">
    <text evidence="2">Belongs to the MIF family.</text>
</comment>
<evidence type="ECO:0000256" key="7">
    <source>
        <dbReference type="ARBA" id="ARBA00036823"/>
    </source>
</evidence>
<dbReference type="OrthoDB" id="255819at2759"/>